<evidence type="ECO:0000256" key="4">
    <source>
        <dbReference type="ARBA" id="ARBA00023163"/>
    </source>
</evidence>
<dbReference type="InterPro" id="IPR044636">
    <property type="entry name" value="RADIALIS-like"/>
</dbReference>
<evidence type="ECO:0000259" key="6">
    <source>
        <dbReference type="PROSITE" id="PS50090"/>
    </source>
</evidence>
<evidence type="ECO:0000256" key="2">
    <source>
        <dbReference type="ARBA" id="ARBA00022473"/>
    </source>
</evidence>
<protein>
    <submittedName>
        <fullName evidence="7">Protein RADIALIS-like 6</fullName>
    </submittedName>
</protein>
<feature type="domain" description="Myb-like" evidence="6">
    <location>
        <begin position="5"/>
        <end position="53"/>
    </location>
</feature>
<evidence type="ECO:0000313" key="7">
    <source>
        <dbReference type="EMBL" id="KAL2538329.1"/>
    </source>
</evidence>
<dbReference type="PROSITE" id="PS50090">
    <property type="entry name" value="MYB_LIKE"/>
    <property type="match status" value="1"/>
</dbReference>
<name>A0ABD1VLU2_9LAMI</name>
<dbReference type="InterPro" id="IPR001005">
    <property type="entry name" value="SANT/Myb"/>
</dbReference>
<dbReference type="FunFam" id="1.10.10.60:FF:000154">
    <property type="entry name" value="Transcription factor SRM1"/>
    <property type="match status" value="1"/>
</dbReference>
<dbReference type="Proteomes" id="UP001604277">
    <property type="component" value="Unassembled WGS sequence"/>
</dbReference>
<dbReference type="GO" id="GO:0005634">
    <property type="term" value="C:nucleus"/>
    <property type="evidence" value="ECO:0007669"/>
    <property type="project" value="UniProtKB-SubCell"/>
</dbReference>
<dbReference type="Gene3D" id="1.10.10.60">
    <property type="entry name" value="Homeodomain-like"/>
    <property type="match status" value="1"/>
</dbReference>
<keyword evidence="8" id="KW-1185">Reference proteome</keyword>
<sequence>MGSNSTWTAEQNKLFEKALAQYDKVTPDRWGNLVQGVGGKTEAEVKQHYKKLVEDINQIESGQVPLPDYKSNNGDTSKGYKIIDDKEQRYTTLSENACCFSKRYVSGPRHGQQKTNTSYISIVLM</sequence>
<dbReference type="GO" id="GO:0009908">
    <property type="term" value="P:flower development"/>
    <property type="evidence" value="ECO:0007669"/>
    <property type="project" value="UniProtKB-ARBA"/>
</dbReference>
<organism evidence="7 8">
    <name type="scientific">Forsythia ovata</name>
    <dbReference type="NCBI Taxonomy" id="205694"/>
    <lineage>
        <taxon>Eukaryota</taxon>
        <taxon>Viridiplantae</taxon>
        <taxon>Streptophyta</taxon>
        <taxon>Embryophyta</taxon>
        <taxon>Tracheophyta</taxon>
        <taxon>Spermatophyta</taxon>
        <taxon>Magnoliopsida</taxon>
        <taxon>eudicotyledons</taxon>
        <taxon>Gunneridae</taxon>
        <taxon>Pentapetalae</taxon>
        <taxon>asterids</taxon>
        <taxon>lamiids</taxon>
        <taxon>Lamiales</taxon>
        <taxon>Oleaceae</taxon>
        <taxon>Forsythieae</taxon>
        <taxon>Forsythia</taxon>
    </lineage>
</organism>
<evidence type="ECO:0000313" key="8">
    <source>
        <dbReference type="Proteomes" id="UP001604277"/>
    </source>
</evidence>
<keyword evidence="4" id="KW-0804">Transcription</keyword>
<dbReference type="EMBL" id="JBFOLJ010000005">
    <property type="protein sequence ID" value="KAL2538329.1"/>
    <property type="molecule type" value="Genomic_DNA"/>
</dbReference>
<keyword evidence="3" id="KW-0805">Transcription regulation</keyword>
<accession>A0ABD1VLU2</accession>
<reference evidence="8" key="1">
    <citation type="submission" date="2024-07" db="EMBL/GenBank/DDBJ databases">
        <title>Two chromosome-level genome assemblies of Korean endemic species Abeliophyllum distichum and Forsythia ovata (Oleaceae).</title>
        <authorList>
            <person name="Jang H."/>
        </authorList>
    </citation>
    <scope>NUCLEOTIDE SEQUENCE [LARGE SCALE GENOMIC DNA]</scope>
</reference>
<comment type="caution">
    <text evidence="7">The sequence shown here is derived from an EMBL/GenBank/DDBJ whole genome shotgun (WGS) entry which is preliminary data.</text>
</comment>
<evidence type="ECO:0000256" key="3">
    <source>
        <dbReference type="ARBA" id="ARBA00023015"/>
    </source>
</evidence>
<evidence type="ECO:0000256" key="5">
    <source>
        <dbReference type="ARBA" id="ARBA00023242"/>
    </source>
</evidence>
<dbReference type="SUPFAM" id="SSF46689">
    <property type="entry name" value="Homeodomain-like"/>
    <property type="match status" value="1"/>
</dbReference>
<dbReference type="InterPro" id="IPR009057">
    <property type="entry name" value="Homeodomain-like_sf"/>
</dbReference>
<dbReference type="PANTHER" id="PTHR43952">
    <property type="entry name" value="MYB FAMILY TRANSCRIPTION FACTOR-RELATED"/>
    <property type="match status" value="1"/>
</dbReference>
<keyword evidence="2" id="KW-0217">Developmental protein</keyword>
<dbReference type="CDD" id="cd00167">
    <property type="entry name" value="SANT"/>
    <property type="match status" value="1"/>
</dbReference>
<keyword evidence="5" id="KW-0539">Nucleus</keyword>
<dbReference type="PANTHER" id="PTHR43952:SF89">
    <property type="entry name" value="PROTEIN RADIALIS-LIKE 3"/>
    <property type="match status" value="1"/>
</dbReference>
<dbReference type="Pfam" id="PF23082">
    <property type="entry name" value="Myb_DNA-binding_2"/>
    <property type="match status" value="1"/>
</dbReference>
<evidence type="ECO:0000256" key="1">
    <source>
        <dbReference type="ARBA" id="ARBA00004123"/>
    </source>
</evidence>
<dbReference type="AlphaFoldDB" id="A0ABD1VLU2"/>
<gene>
    <name evidence="7" type="ORF">Fot_19720</name>
</gene>
<dbReference type="SMART" id="SM00717">
    <property type="entry name" value="SANT"/>
    <property type="match status" value="1"/>
</dbReference>
<comment type="subcellular location">
    <subcellularLocation>
        <location evidence="1">Nucleus</location>
    </subcellularLocation>
</comment>
<proteinExistence type="predicted"/>
<dbReference type="GO" id="GO:0048262">
    <property type="term" value="P:determination of dorsal/ventral asymmetry"/>
    <property type="evidence" value="ECO:0007669"/>
    <property type="project" value="UniProtKB-ARBA"/>
</dbReference>